<comment type="similarity">
    <text evidence="1">Belongs to the UDP-glycosyltransferase family.</text>
</comment>
<dbReference type="AlphaFoldDB" id="A0A0F2T703"/>
<dbReference type="FunFam" id="3.40.50.2000:FF:000072">
    <property type="entry name" value="Glycosyl transferase"/>
    <property type="match status" value="1"/>
</dbReference>
<proteinExistence type="inferred from homology"/>
<evidence type="ECO:0000313" key="4">
    <source>
        <dbReference type="EMBL" id="KJS58999.1"/>
    </source>
</evidence>
<comment type="caution">
    <text evidence="4">The sequence shown here is derived from an EMBL/GenBank/DDBJ whole genome shotgun (WGS) entry which is preliminary data.</text>
</comment>
<dbReference type="SUPFAM" id="SSF53756">
    <property type="entry name" value="UDP-Glycosyltransferase/glycogen phosphorylase"/>
    <property type="match status" value="1"/>
</dbReference>
<dbReference type="Proteomes" id="UP000033699">
    <property type="component" value="Unassembled WGS sequence"/>
</dbReference>
<dbReference type="Pfam" id="PF06722">
    <property type="entry name" value="EryCIII-like_C"/>
    <property type="match status" value="1"/>
</dbReference>
<evidence type="ECO:0000256" key="1">
    <source>
        <dbReference type="ARBA" id="ARBA00009995"/>
    </source>
</evidence>
<dbReference type="Gene3D" id="3.40.50.2000">
    <property type="entry name" value="Glycogen Phosphorylase B"/>
    <property type="match status" value="2"/>
</dbReference>
<dbReference type="InterPro" id="IPR006326">
    <property type="entry name" value="UDPGT_MGT-like"/>
</dbReference>
<evidence type="ECO:0000259" key="3">
    <source>
        <dbReference type="Pfam" id="PF06722"/>
    </source>
</evidence>
<dbReference type="RefSeq" id="WP_045702653.1">
    <property type="nucleotide sequence ID" value="NZ_JZKH01000083.1"/>
</dbReference>
<dbReference type="InterPro" id="IPR002213">
    <property type="entry name" value="UDP_glucos_trans"/>
</dbReference>
<gene>
    <name evidence="4" type="ORF">VM95_29975</name>
</gene>
<feature type="domain" description="Erythromycin biosynthesis protein CIII-like C-terminal" evidence="3">
    <location>
        <begin position="251"/>
        <end position="379"/>
    </location>
</feature>
<dbReference type="PATRIC" id="fig|359131.3.peg.7496"/>
<evidence type="ECO:0000256" key="2">
    <source>
        <dbReference type="ARBA" id="ARBA00022679"/>
    </source>
</evidence>
<organism evidence="4 5">
    <name type="scientific">Streptomyces rubellomurinus (strain ATCC 31215)</name>
    <dbReference type="NCBI Taxonomy" id="359131"/>
    <lineage>
        <taxon>Bacteria</taxon>
        <taxon>Bacillati</taxon>
        <taxon>Actinomycetota</taxon>
        <taxon>Actinomycetes</taxon>
        <taxon>Kitasatosporales</taxon>
        <taxon>Streptomycetaceae</taxon>
        <taxon>Streptomyces</taxon>
    </lineage>
</organism>
<protein>
    <recommendedName>
        <fullName evidence="3">Erythromycin biosynthesis protein CIII-like C-terminal domain-containing protein</fullName>
    </recommendedName>
</protein>
<dbReference type="EMBL" id="JZKH01000083">
    <property type="protein sequence ID" value="KJS58999.1"/>
    <property type="molecule type" value="Genomic_DNA"/>
</dbReference>
<dbReference type="InterPro" id="IPR010610">
    <property type="entry name" value="EryCIII-like_C"/>
</dbReference>
<dbReference type="PANTHER" id="PTHR21015:SF22">
    <property type="entry name" value="GLYCOSYLTRANSFERASE"/>
    <property type="match status" value="1"/>
</dbReference>
<dbReference type="GO" id="GO:0008194">
    <property type="term" value="F:UDP-glycosyltransferase activity"/>
    <property type="evidence" value="ECO:0007669"/>
    <property type="project" value="InterPro"/>
</dbReference>
<dbReference type="OrthoDB" id="6620093at2"/>
<evidence type="ECO:0000313" key="5">
    <source>
        <dbReference type="Proteomes" id="UP000033699"/>
    </source>
</evidence>
<dbReference type="NCBIfam" id="TIGR01426">
    <property type="entry name" value="MGT"/>
    <property type="match status" value="1"/>
</dbReference>
<keyword evidence="2" id="KW-0808">Transferase</keyword>
<keyword evidence="5" id="KW-1185">Reference proteome</keyword>
<dbReference type="GO" id="GO:0016758">
    <property type="term" value="F:hexosyltransferase activity"/>
    <property type="evidence" value="ECO:0007669"/>
    <property type="project" value="InterPro"/>
</dbReference>
<dbReference type="PANTHER" id="PTHR21015">
    <property type="entry name" value="UDP-N-ACETYLGLUCOSAMINE--N-ACETYLMURAMYL-(PENTAPEPTIDE) PYROPHOSPHORYL-UNDECAPRENOL N-ACETYLGLUCOSAMINE TRANSFERASE 1"/>
    <property type="match status" value="1"/>
</dbReference>
<accession>A0A0F2T703</accession>
<reference evidence="4 5" key="1">
    <citation type="submission" date="2015-02" db="EMBL/GenBank/DDBJ databases">
        <authorList>
            <person name="Ju K.-S."/>
            <person name="Doroghazi J.R."/>
            <person name="Metcalf W."/>
        </authorList>
    </citation>
    <scope>NUCLEOTIDE SEQUENCE [LARGE SCALE GENOMIC DNA]</scope>
    <source>
        <strain evidence="4 5">ATCC 31215</strain>
    </source>
</reference>
<sequence>MSAHIAVFNIPAVGHINPTLSVVEELVRRGHRVSYTVTEHFKRSVEAAGAEPVVYTSVFGDYYTHPYTPEALPAEGLRFFNEAVETLKHFEEVYENDRPDVILYDQMAWAARFLGAKWNIPTVRLHPSYGSNEVFSIQSRFPLASEVAPEVIEMMGQLAGFLPTVGLEGVGPVEFFTKIEDLALIFLPREFHYDGDTFDERFVFTGPCLGDRSAFQGSWTNPGGKPVLFISLGTAFTGFAEFFPAAIEAFADSEYRVVLAIGNHADPAALGELPANIEVHQHVNQLDVLSQAALFVTHGGMNSAMEALAHGVPMVVVPQMSEQQATAERVEELGLGRYLPREATTAATLRETVDAVLGDPATAEKLGALRDAIRATDGPVVAADAIEGYLKRIA</sequence>
<name>A0A0F2T703_STRR3</name>
<dbReference type="CDD" id="cd03784">
    <property type="entry name" value="GT1_Gtf-like"/>
    <property type="match status" value="1"/>
</dbReference>
<dbReference type="GO" id="GO:0017000">
    <property type="term" value="P:antibiotic biosynthetic process"/>
    <property type="evidence" value="ECO:0007669"/>
    <property type="project" value="UniProtKB-ARBA"/>
</dbReference>